<proteinExistence type="predicted"/>
<name>A0A9N9G4N2_9GLOM</name>
<feature type="region of interest" description="Disordered" evidence="1">
    <location>
        <begin position="87"/>
        <end position="119"/>
    </location>
</feature>
<evidence type="ECO:0000313" key="3">
    <source>
        <dbReference type="Proteomes" id="UP000789405"/>
    </source>
</evidence>
<dbReference type="Proteomes" id="UP000789405">
    <property type="component" value="Unassembled WGS sequence"/>
</dbReference>
<dbReference type="AlphaFoldDB" id="A0A9N9G4N2"/>
<sequence length="162" mass="18387">MDVYALVRSTYPIPPTMGTGQREVLYGDDQYYEDAAILFYGQADDVEKFFVVFIVHITFASTKIIDLIYPVLPLAFAIDATMTIDQEEEDSREYQDSGYNTSNSYGTDKSSNNTKYPNSDDDILKENTTAFLFYAGTVNRSWNSDDEKCDGMHLQYFTSGSE</sequence>
<feature type="compositionally biased region" description="Polar residues" evidence="1">
    <location>
        <begin position="97"/>
        <end position="117"/>
    </location>
</feature>
<dbReference type="OrthoDB" id="2422297at2759"/>
<gene>
    <name evidence="2" type="ORF">DERYTH_LOCUS6498</name>
</gene>
<dbReference type="EMBL" id="CAJVPY010002966">
    <property type="protein sequence ID" value="CAG8577120.1"/>
    <property type="molecule type" value="Genomic_DNA"/>
</dbReference>
<organism evidence="2 3">
    <name type="scientific">Dentiscutata erythropus</name>
    <dbReference type="NCBI Taxonomy" id="1348616"/>
    <lineage>
        <taxon>Eukaryota</taxon>
        <taxon>Fungi</taxon>
        <taxon>Fungi incertae sedis</taxon>
        <taxon>Mucoromycota</taxon>
        <taxon>Glomeromycotina</taxon>
        <taxon>Glomeromycetes</taxon>
        <taxon>Diversisporales</taxon>
        <taxon>Gigasporaceae</taxon>
        <taxon>Dentiscutata</taxon>
    </lineage>
</organism>
<accession>A0A9N9G4N2</accession>
<comment type="caution">
    <text evidence="2">The sequence shown here is derived from an EMBL/GenBank/DDBJ whole genome shotgun (WGS) entry which is preliminary data.</text>
</comment>
<reference evidence="2" key="1">
    <citation type="submission" date="2021-06" db="EMBL/GenBank/DDBJ databases">
        <authorList>
            <person name="Kallberg Y."/>
            <person name="Tangrot J."/>
            <person name="Rosling A."/>
        </authorList>
    </citation>
    <scope>NUCLEOTIDE SEQUENCE</scope>
    <source>
        <strain evidence="2">MA453B</strain>
    </source>
</reference>
<protein>
    <submittedName>
        <fullName evidence="2">20053_t:CDS:1</fullName>
    </submittedName>
</protein>
<keyword evidence="3" id="KW-1185">Reference proteome</keyword>
<evidence type="ECO:0000313" key="2">
    <source>
        <dbReference type="EMBL" id="CAG8577120.1"/>
    </source>
</evidence>
<evidence type="ECO:0000256" key="1">
    <source>
        <dbReference type="SAM" id="MobiDB-lite"/>
    </source>
</evidence>